<evidence type="ECO:0000259" key="4">
    <source>
        <dbReference type="PROSITE" id="PS51755"/>
    </source>
</evidence>
<sequence length="84" mass="9056">MHINVLGDLIATRDGEPLDLGGRRQRALLALLVLARGETVSADRLVDAVWGEQPRPPPSRRCSPTSPTCADAWSRTAGRARAGR</sequence>
<name>A0ABN3GWP2_9ACTN</name>
<gene>
    <name evidence="5" type="ORF">GCM10010170_059810</name>
</gene>
<keyword evidence="1 2" id="KW-0238">DNA-binding</keyword>
<dbReference type="Proteomes" id="UP001501444">
    <property type="component" value="Unassembled WGS sequence"/>
</dbReference>
<dbReference type="InterPro" id="IPR036388">
    <property type="entry name" value="WH-like_DNA-bd_sf"/>
</dbReference>
<proteinExistence type="predicted"/>
<dbReference type="InterPro" id="IPR016032">
    <property type="entry name" value="Sig_transdc_resp-reg_C-effctor"/>
</dbReference>
<dbReference type="InterPro" id="IPR001867">
    <property type="entry name" value="OmpR/PhoB-type_DNA-bd"/>
</dbReference>
<dbReference type="PROSITE" id="PS51755">
    <property type="entry name" value="OMPR_PHOB"/>
    <property type="match status" value="1"/>
</dbReference>
<keyword evidence="6" id="KW-1185">Reference proteome</keyword>
<dbReference type="EMBL" id="BAAARV010000058">
    <property type="protein sequence ID" value="GAA2363157.1"/>
    <property type="molecule type" value="Genomic_DNA"/>
</dbReference>
<evidence type="ECO:0000256" key="2">
    <source>
        <dbReference type="PROSITE-ProRule" id="PRU01091"/>
    </source>
</evidence>
<dbReference type="Gene3D" id="1.10.10.10">
    <property type="entry name" value="Winged helix-like DNA-binding domain superfamily/Winged helix DNA-binding domain"/>
    <property type="match status" value="1"/>
</dbReference>
<feature type="domain" description="OmpR/PhoB-type" evidence="4">
    <location>
        <begin position="1"/>
        <end position="84"/>
    </location>
</feature>
<feature type="DNA-binding region" description="OmpR/PhoB-type" evidence="2">
    <location>
        <begin position="1"/>
        <end position="84"/>
    </location>
</feature>
<comment type="caution">
    <text evidence="5">The sequence shown here is derived from an EMBL/GenBank/DDBJ whole genome shotgun (WGS) entry which is preliminary data.</text>
</comment>
<evidence type="ECO:0000256" key="1">
    <source>
        <dbReference type="ARBA" id="ARBA00023125"/>
    </source>
</evidence>
<evidence type="ECO:0000256" key="3">
    <source>
        <dbReference type="SAM" id="MobiDB-lite"/>
    </source>
</evidence>
<protein>
    <recommendedName>
        <fullName evidence="4">OmpR/PhoB-type domain-containing protein</fullName>
    </recommendedName>
</protein>
<feature type="region of interest" description="Disordered" evidence="3">
    <location>
        <begin position="50"/>
        <end position="84"/>
    </location>
</feature>
<evidence type="ECO:0000313" key="6">
    <source>
        <dbReference type="Proteomes" id="UP001501444"/>
    </source>
</evidence>
<feature type="compositionally biased region" description="Low complexity" evidence="3">
    <location>
        <begin position="60"/>
        <end position="69"/>
    </location>
</feature>
<dbReference type="SUPFAM" id="SSF46894">
    <property type="entry name" value="C-terminal effector domain of the bipartite response regulators"/>
    <property type="match status" value="1"/>
</dbReference>
<evidence type="ECO:0000313" key="5">
    <source>
        <dbReference type="EMBL" id="GAA2363157.1"/>
    </source>
</evidence>
<accession>A0ABN3GWP2</accession>
<reference evidence="5 6" key="1">
    <citation type="journal article" date="2019" name="Int. J. Syst. Evol. Microbiol.">
        <title>The Global Catalogue of Microorganisms (GCM) 10K type strain sequencing project: providing services to taxonomists for standard genome sequencing and annotation.</title>
        <authorList>
            <consortium name="The Broad Institute Genomics Platform"/>
            <consortium name="The Broad Institute Genome Sequencing Center for Infectious Disease"/>
            <person name="Wu L."/>
            <person name="Ma J."/>
        </authorList>
    </citation>
    <scope>NUCLEOTIDE SEQUENCE [LARGE SCALE GENOMIC DNA]</scope>
    <source>
        <strain evidence="5 6">JCM 3272</strain>
    </source>
</reference>
<organism evidence="5 6">
    <name type="scientific">Dactylosporangium salmoneum</name>
    <dbReference type="NCBI Taxonomy" id="53361"/>
    <lineage>
        <taxon>Bacteria</taxon>
        <taxon>Bacillati</taxon>
        <taxon>Actinomycetota</taxon>
        <taxon>Actinomycetes</taxon>
        <taxon>Micromonosporales</taxon>
        <taxon>Micromonosporaceae</taxon>
        <taxon>Dactylosporangium</taxon>
    </lineage>
</organism>